<keyword evidence="7" id="KW-0695">RNA-directed DNA polymerase</keyword>
<feature type="region of interest" description="Disordered" evidence="8">
    <location>
        <begin position="444"/>
        <end position="463"/>
    </location>
</feature>
<dbReference type="InterPro" id="IPR001584">
    <property type="entry name" value="Integrase_cat-core"/>
</dbReference>
<feature type="region of interest" description="Disordered" evidence="8">
    <location>
        <begin position="398"/>
        <end position="422"/>
    </location>
</feature>
<protein>
    <recommendedName>
        <fullName evidence="1">RNA-directed DNA polymerase</fullName>
        <ecNumber evidence="1">2.7.7.49</ecNumber>
    </recommendedName>
</protein>
<dbReference type="InterPro" id="IPR012337">
    <property type="entry name" value="RNaseH-like_sf"/>
</dbReference>
<dbReference type="InterPro" id="IPR036397">
    <property type="entry name" value="RNaseH_sf"/>
</dbReference>
<dbReference type="CDD" id="cd09274">
    <property type="entry name" value="RNase_HI_RT_Ty3"/>
    <property type="match status" value="1"/>
</dbReference>
<keyword evidence="6" id="KW-0378">Hydrolase</keyword>
<dbReference type="PROSITE" id="PS50994">
    <property type="entry name" value="INTEGRASE"/>
    <property type="match status" value="1"/>
</dbReference>
<evidence type="ECO:0000256" key="4">
    <source>
        <dbReference type="ARBA" id="ARBA00022722"/>
    </source>
</evidence>
<proteinExistence type="predicted"/>
<gene>
    <name evidence="10" type="ORF">Pfra01_000264000</name>
</gene>
<dbReference type="SUPFAM" id="SSF56672">
    <property type="entry name" value="DNA/RNA polymerases"/>
    <property type="match status" value="1"/>
</dbReference>
<feature type="region of interest" description="Disordered" evidence="8">
    <location>
        <begin position="2151"/>
        <end position="2206"/>
    </location>
</feature>
<accession>A0A9W6WXU9</accession>
<dbReference type="GO" id="GO:0003676">
    <property type="term" value="F:nucleic acid binding"/>
    <property type="evidence" value="ECO:0007669"/>
    <property type="project" value="InterPro"/>
</dbReference>
<dbReference type="InterPro" id="IPR021109">
    <property type="entry name" value="Peptidase_aspartic_dom_sf"/>
</dbReference>
<evidence type="ECO:0000313" key="11">
    <source>
        <dbReference type="Proteomes" id="UP001165121"/>
    </source>
</evidence>
<dbReference type="GO" id="GO:0003964">
    <property type="term" value="F:RNA-directed DNA polymerase activity"/>
    <property type="evidence" value="ECO:0007669"/>
    <property type="project" value="UniProtKB-KW"/>
</dbReference>
<feature type="compositionally biased region" description="Basic and acidic residues" evidence="8">
    <location>
        <begin position="1072"/>
        <end position="1082"/>
    </location>
</feature>
<sequence length="2265" mass="250588">MTRYARAGLRPTPRGPTVNQGEGREQEDSASGGFYSTGFGGGEQQQVASGSPIPSTATASDARTGGLAFDPSRPDFALPDIGQSWFNAGTGGGTATSAAVSATGTGAPANGGYVAQVANAPVGYSQPATTMSIGNVESTRTTATGIATPSQASVNNPSVVTTLQTASHGYGGMPSLIKNAVKMIPPFYSEKSSVEKARTFWNSFKRATVDLVESLRLSAFRECLKGKIGEAWWMYSKINNFETLKNRFYNQFICQTPLQLLEQLKNAKRSRGMSAEVWGDLIKGLCDDAHCYDPQLRYQYFLAGMRNREWKAALSTSLMNTIDHAVNVLLYKNMHLPVENDADFADETTTKSPNENTVMMQMMQLLQQNQNLILQQQQEMARGPRSPRRAGFAAAAYEGHKKPPGGDQVSEETADYEPSSGECVNENCTLEVQAGEIILGQVPTEDSKEEGVAAVPNSEAPVEREKLEETVLLEQKDSSGTVNVCTGWNCRYLASRPIKKVTVNLAEIPGVRDQSLVIGASACVENLSVCVSKADESAEPANHHPHHAGESTSNMGTLLEDAGSIGALNTLSEDATSEDGSPPPHARLFNAEELDALESCAPSDIAEENEEYDKELEERLLPLDEVELRRRMAENAKKQKELTLDEMSGILNLSVDTLGRTRESSPGELSTPEYWSDWYRRTLAVSEEAKRANRDFREKRPNESDAPRIHAVEPSHSNGIYVGGGDEGLLTLELRSQGRKSTTHSDESIVAGNICVSFAEVCGEENPEIDKVLEAAGALGDLVLGTIVAAVLKNYEREAPMIRSKRLERRLLFELWGAMNAPTKRGRRLHLPAELVVDTGGIASLVDSRVLTRLGVSTATLRPYSGSLDGVARQKLRIKGEVDLPLRLGSLEKLRSFVVIDRLHVDAILGTDTLKAFRAVIDLDDNVMTLNDSGEVFPLRTPRVEEMYTSRIANTVRIRPAGQALVVADVIGQATYLSTVLIEYLQYGYGRVGGQERTALAIATIVPKSPFEETLLGENTGSDSKDSNSSVPSGVRAWIDSVMSAVASESTPPRDPMPGLQKAYKTEMEVDFSDSKLNDEQKVNPPPSNNDLTESHAEGEVMESEIRQYLELGMVRYSEKGTTVAIPFRTEHEGSAKVTDVRLARRTQLTRSSVTPISVAVVAPDGESGVFLPKQQCGVVMLAAAVTTVRNGHVLVPAINVYGGRVKLPARKELGTWIPLDAEMELLAMHGAMDRTKLSEWLDTLGDSETPLENEDEAQIEHEEPKVRKLMLRLLRAYREVSVNKGDCPPMTTLDVEHHIDTETAAPILQKRRRHAQAEDAIIESNVTQMFQAGVIQESNGAWGFPVVLVKKKDGEVRFCVDYRALNKVTKKDAYPLPRINETLGALGGAQLFTTLDLRSGYWQIGVAPADRDKTVFTTKQGLNRFRRMPFGLMNAPSTFQRMMNGALRGLTWLTCLVYLDDIVVYTKGSIERHILELATVLERLRMVGLTLKLKSVSLQPAPLDGTSLRHPTSATPPQRVSNRIDGELARRCLAVVWSVTLFRPYLYGRSFTIVMDHAALKWLMTRPNLAGRLHRWSLTLQEYEFVIEYRPGETNVVVDALSRAPAAVRMAVGKTVSHERTAVNVVRAVTATEQEGKTQDDDPADANNVAAAVDEQESVINRPFTRGATKRLEAAAAAARRDATETVTAAMRATPPDEQPVTSRVSEVTRTNTCERETGADVRPASRQHWRDAQPGERRVTWRRPVVNCTAEVEVRTDAHPSRSAKTTTNADGVRATRRAKQRTDATTTGAQQELTPTQQRTTKATGRHDATVPPDVVRTKEARMMMCDDNGESTPVHESTLQLTDAKITAAQERSKLVKKILAAGEFQGKAVKRMYGLVVIETKHGRRVLLPPVLWPIVFEEMHGSVWAGHLRGPHTYGRVAQLYWWPNLQREVNRWVRGCLEGDGAPELTGKSIDKLVTMLQARQINPVPYRPQMIGLVERFHRTWKDCVSPFMAQEAQNDWDLWVKFAVYAFNSAQHSTVVLTPNVLMMGRKWRPPNELLQRTEVMEAGYLPEYHANVLKAMERCHECAERARQKEQARQAKYYDRNVRRRMEPAGYQNYLLEREDQSGEKETIIAHASFLVSFHCPAPALERADIDIEAELADEDLGQESQHEQAPAASERATKAAGHQRERSRQNEKRPRTAVGVTKARHDTSKHMVEVRRRRRRNRAGQYVLKYELVDLDNGRANGTSGERLWVSIKQYERLVDDSRVVEDPSGEESV</sequence>
<feature type="compositionally biased region" description="Basic and acidic residues" evidence="8">
    <location>
        <begin position="2173"/>
        <end position="2185"/>
    </location>
</feature>
<feature type="compositionally biased region" description="Basic and acidic residues" evidence="8">
    <location>
        <begin position="2194"/>
        <end position="2205"/>
    </location>
</feature>
<dbReference type="PANTHER" id="PTHR37984:SF5">
    <property type="entry name" value="PROTEIN NYNRIN-LIKE"/>
    <property type="match status" value="1"/>
</dbReference>
<dbReference type="GO" id="GO:0016787">
    <property type="term" value="F:hydrolase activity"/>
    <property type="evidence" value="ECO:0007669"/>
    <property type="project" value="UniProtKB-KW"/>
</dbReference>
<keyword evidence="3" id="KW-0548">Nucleotidyltransferase</keyword>
<comment type="caution">
    <text evidence="10">The sequence shown here is derived from an EMBL/GenBank/DDBJ whole genome shotgun (WGS) entry which is preliminary data.</text>
</comment>
<keyword evidence="5" id="KW-0255">Endonuclease</keyword>
<name>A0A9W6WXU9_9STRA</name>
<reference evidence="10" key="1">
    <citation type="submission" date="2023-04" db="EMBL/GenBank/DDBJ databases">
        <title>Phytophthora fragariaefolia NBRC 109709.</title>
        <authorList>
            <person name="Ichikawa N."/>
            <person name="Sato H."/>
            <person name="Tonouchi N."/>
        </authorList>
    </citation>
    <scope>NUCLEOTIDE SEQUENCE</scope>
    <source>
        <strain evidence="10">NBRC 109709</strain>
    </source>
</reference>
<evidence type="ECO:0000256" key="6">
    <source>
        <dbReference type="ARBA" id="ARBA00022801"/>
    </source>
</evidence>
<organism evidence="10 11">
    <name type="scientific">Phytophthora fragariaefolia</name>
    <dbReference type="NCBI Taxonomy" id="1490495"/>
    <lineage>
        <taxon>Eukaryota</taxon>
        <taxon>Sar</taxon>
        <taxon>Stramenopiles</taxon>
        <taxon>Oomycota</taxon>
        <taxon>Peronosporomycetes</taxon>
        <taxon>Peronosporales</taxon>
        <taxon>Peronosporaceae</taxon>
        <taxon>Phytophthora</taxon>
    </lineage>
</organism>
<dbReference type="CDD" id="cd01647">
    <property type="entry name" value="RT_LTR"/>
    <property type="match status" value="1"/>
</dbReference>
<dbReference type="Gene3D" id="2.40.70.10">
    <property type="entry name" value="Acid Proteases"/>
    <property type="match status" value="1"/>
</dbReference>
<dbReference type="Pfam" id="PF17917">
    <property type="entry name" value="RT_RNaseH"/>
    <property type="match status" value="1"/>
</dbReference>
<feature type="region of interest" description="Disordered" evidence="8">
    <location>
        <begin position="690"/>
        <end position="710"/>
    </location>
</feature>
<dbReference type="Gene3D" id="3.30.70.270">
    <property type="match status" value="1"/>
</dbReference>
<feature type="region of interest" description="Disordered" evidence="8">
    <location>
        <begin position="538"/>
        <end position="557"/>
    </location>
</feature>
<dbReference type="InterPro" id="IPR000477">
    <property type="entry name" value="RT_dom"/>
</dbReference>
<evidence type="ECO:0000256" key="8">
    <source>
        <dbReference type="SAM" id="MobiDB-lite"/>
    </source>
</evidence>
<feature type="region of interest" description="Disordered" evidence="8">
    <location>
        <begin position="1"/>
        <end position="73"/>
    </location>
</feature>
<evidence type="ECO:0000259" key="9">
    <source>
        <dbReference type="PROSITE" id="PS50994"/>
    </source>
</evidence>
<evidence type="ECO:0000256" key="2">
    <source>
        <dbReference type="ARBA" id="ARBA00022679"/>
    </source>
</evidence>
<dbReference type="GO" id="GO:0015074">
    <property type="term" value="P:DNA integration"/>
    <property type="evidence" value="ECO:0007669"/>
    <property type="project" value="InterPro"/>
</dbReference>
<feature type="compositionally biased region" description="Polar residues" evidence="8">
    <location>
        <begin position="44"/>
        <end position="61"/>
    </location>
</feature>
<evidence type="ECO:0000256" key="3">
    <source>
        <dbReference type="ARBA" id="ARBA00022695"/>
    </source>
</evidence>
<dbReference type="Gene3D" id="3.30.420.10">
    <property type="entry name" value="Ribonuclease H-like superfamily/Ribonuclease H"/>
    <property type="match status" value="1"/>
</dbReference>
<dbReference type="InterPro" id="IPR043502">
    <property type="entry name" value="DNA/RNA_pol_sf"/>
</dbReference>
<evidence type="ECO:0000256" key="1">
    <source>
        <dbReference type="ARBA" id="ARBA00012493"/>
    </source>
</evidence>
<dbReference type="SUPFAM" id="SSF53098">
    <property type="entry name" value="Ribonuclease H-like"/>
    <property type="match status" value="1"/>
</dbReference>
<keyword evidence="4" id="KW-0540">Nuclease</keyword>
<evidence type="ECO:0000313" key="10">
    <source>
        <dbReference type="EMBL" id="GMF20951.1"/>
    </source>
</evidence>
<feature type="region of interest" description="Disordered" evidence="8">
    <location>
        <begin position="1756"/>
        <end position="1814"/>
    </location>
</feature>
<keyword evidence="11" id="KW-1185">Reference proteome</keyword>
<dbReference type="InterPro" id="IPR050951">
    <property type="entry name" value="Retrovirus_Pol_polyprotein"/>
</dbReference>
<dbReference type="Gene3D" id="1.10.340.70">
    <property type="match status" value="1"/>
</dbReference>
<dbReference type="Pfam" id="PF00078">
    <property type="entry name" value="RVT_1"/>
    <property type="match status" value="1"/>
</dbReference>
<dbReference type="EC" id="2.7.7.49" evidence="1"/>
<dbReference type="PANTHER" id="PTHR37984">
    <property type="entry name" value="PROTEIN CBG26694"/>
    <property type="match status" value="1"/>
</dbReference>
<dbReference type="InterPro" id="IPR041588">
    <property type="entry name" value="Integrase_H2C2"/>
</dbReference>
<evidence type="ECO:0000256" key="7">
    <source>
        <dbReference type="ARBA" id="ARBA00022918"/>
    </source>
</evidence>
<dbReference type="SUPFAM" id="SSF50630">
    <property type="entry name" value="Acid proteases"/>
    <property type="match status" value="1"/>
</dbReference>
<dbReference type="Proteomes" id="UP001165121">
    <property type="component" value="Unassembled WGS sequence"/>
</dbReference>
<feature type="region of interest" description="Disordered" evidence="8">
    <location>
        <begin position="1072"/>
        <end position="1096"/>
    </location>
</feature>
<dbReference type="EMBL" id="BSXT01000213">
    <property type="protein sequence ID" value="GMF20951.1"/>
    <property type="molecule type" value="Genomic_DNA"/>
</dbReference>
<feature type="domain" description="Integrase catalytic" evidence="9">
    <location>
        <begin position="1944"/>
        <end position="2036"/>
    </location>
</feature>
<dbReference type="Gene3D" id="3.10.10.10">
    <property type="entry name" value="HIV Type 1 Reverse Transcriptase, subunit A, domain 1"/>
    <property type="match status" value="1"/>
</dbReference>
<feature type="compositionally biased region" description="Polar residues" evidence="8">
    <location>
        <begin position="1786"/>
        <end position="1806"/>
    </location>
</feature>
<dbReference type="InterPro" id="IPR041373">
    <property type="entry name" value="RT_RNaseH"/>
</dbReference>
<dbReference type="InterPro" id="IPR043128">
    <property type="entry name" value="Rev_trsase/Diguanyl_cyclase"/>
</dbReference>
<feature type="region of interest" description="Disordered" evidence="8">
    <location>
        <begin position="1716"/>
        <end position="1738"/>
    </location>
</feature>
<keyword evidence="2" id="KW-0808">Transferase</keyword>
<evidence type="ECO:0000256" key="5">
    <source>
        <dbReference type="ARBA" id="ARBA00022759"/>
    </source>
</evidence>
<dbReference type="GO" id="GO:0004519">
    <property type="term" value="F:endonuclease activity"/>
    <property type="evidence" value="ECO:0007669"/>
    <property type="project" value="UniProtKB-KW"/>
</dbReference>
<dbReference type="Pfam" id="PF17921">
    <property type="entry name" value="Integrase_H2C2"/>
    <property type="match status" value="1"/>
</dbReference>